<evidence type="ECO:0000256" key="7">
    <source>
        <dbReference type="ARBA" id="ARBA00023157"/>
    </source>
</evidence>
<accession>A0A1P9X3Z9</accession>
<evidence type="ECO:0000256" key="6">
    <source>
        <dbReference type="ARBA" id="ARBA00023002"/>
    </source>
</evidence>
<dbReference type="Gene3D" id="3.40.30.10">
    <property type="entry name" value="Glutaredoxin"/>
    <property type="match status" value="1"/>
</dbReference>
<protein>
    <recommendedName>
        <fullName evidence="3">thioredoxin-dependent peroxiredoxin</fullName>
        <ecNumber evidence="3">1.11.1.24</ecNumber>
    </recommendedName>
    <alternativeName>
        <fullName evidence="9">Thioredoxin peroxidase</fullName>
    </alternativeName>
    <alternativeName>
        <fullName evidence="11">Thioredoxin-dependent peroxiredoxin Bcp</fullName>
    </alternativeName>
</protein>
<keyword evidence="6" id="KW-0560">Oxidoreductase</keyword>
<keyword evidence="7" id="KW-1015">Disulfide bond</keyword>
<dbReference type="GO" id="GO:0034599">
    <property type="term" value="P:cellular response to oxidative stress"/>
    <property type="evidence" value="ECO:0007669"/>
    <property type="project" value="TreeGrafter"/>
</dbReference>
<evidence type="ECO:0000256" key="11">
    <source>
        <dbReference type="ARBA" id="ARBA00042639"/>
    </source>
</evidence>
<keyword evidence="8" id="KW-0676">Redox-active center</keyword>
<evidence type="ECO:0000256" key="9">
    <source>
        <dbReference type="ARBA" id="ARBA00032824"/>
    </source>
</evidence>
<evidence type="ECO:0000256" key="13">
    <source>
        <dbReference type="PIRSR" id="PIRSR000239-1"/>
    </source>
</evidence>
<keyword evidence="5" id="KW-0049">Antioxidant</keyword>
<keyword evidence="4 16" id="KW-0575">Peroxidase</keyword>
<dbReference type="KEGG" id="smon:AWR27_06700"/>
<feature type="region of interest" description="Disordered" evidence="14">
    <location>
        <begin position="1"/>
        <end position="20"/>
    </location>
</feature>
<organism evidence="16 17">
    <name type="scientific">Spirosoma montaniterrae</name>
    <dbReference type="NCBI Taxonomy" id="1178516"/>
    <lineage>
        <taxon>Bacteria</taxon>
        <taxon>Pseudomonadati</taxon>
        <taxon>Bacteroidota</taxon>
        <taxon>Cytophagia</taxon>
        <taxon>Cytophagales</taxon>
        <taxon>Cytophagaceae</taxon>
        <taxon>Spirosoma</taxon>
    </lineage>
</organism>
<dbReference type="PANTHER" id="PTHR42801">
    <property type="entry name" value="THIOREDOXIN-DEPENDENT PEROXIDE REDUCTASE"/>
    <property type="match status" value="1"/>
</dbReference>
<dbReference type="FunFam" id="3.40.30.10:FF:000007">
    <property type="entry name" value="Thioredoxin-dependent thiol peroxidase"/>
    <property type="match status" value="1"/>
</dbReference>
<dbReference type="InterPro" id="IPR013766">
    <property type="entry name" value="Thioredoxin_domain"/>
</dbReference>
<comment type="catalytic activity">
    <reaction evidence="12">
        <text>a hydroperoxide + [thioredoxin]-dithiol = an alcohol + [thioredoxin]-disulfide + H2O</text>
        <dbReference type="Rhea" id="RHEA:62620"/>
        <dbReference type="Rhea" id="RHEA-COMP:10698"/>
        <dbReference type="Rhea" id="RHEA-COMP:10700"/>
        <dbReference type="ChEBI" id="CHEBI:15377"/>
        <dbReference type="ChEBI" id="CHEBI:29950"/>
        <dbReference type="ChEBI" id="CHEBI:30879"/>
        <dbReference type="ChEBI" id="CHEBI:35924"/>
        <dbReference type="ChEBI" id="CHEBI:50058"/>
        <dbReference type="EC" id="1.11.1.24"/>
    </reaction>
</comment>
<dbReference type="NCBIfam" id="NF006960">
    <property type="entry name" value="PRK09437.1"/>
    <property type="match status" value="1"/>
</dbReference>
<sequence>MALNIGDPAPDFTSTNQTGNPVRLSDYRGKKVVLYFYPKDDTSGCTAQACSLRDNYADLRAAGYEVLGVSVDNQSSHQKFINKYSLPFTLVADTDKQVVEAYGVWQEKSMYGRKYMGTVRTTFLIDENGIITNIIGKVDTKKHAEQILK</sequence>
<evidence type="ECO:0000313" key="17">
    <source>
        <dbReference type="Proteomes" id="UP000187941"/>
    </source>
</evidence>
<evidence type="ECO:0000256" key="5">
    <source>
        <dbReference type="ARBA" id="ARBA00022862"/>
    </source>
</evidence>
<evidence type="ECO:0000256" key="2">
    <source>
        <dbReference type="ARBA" id="ARBA00011245"/>
    </source>
</evidence>
<proteinExistence type="inferred from homology"/>
<comment type="similarity">
    <text evidence="10">Belongs to the peroxiredoxin family. BCP/PrxQ subfamily.</text>
</comment>
<dbReference type="SUPFAM" id="SSF52833">
    <property type="entry name" value="Thioredoxin-like"/>
    <property type="match status" value="1"/>
</dbReference>
<dbReference type="InterPro" id="IPR024706">
    <property type="entry name" value="Peroxiredoxin_AhpC-typ"/>
</dbReference>
<dbReference type="GO" id="GO:0045454">
    <property type="term" value="P:cell redox homeostasis"/>
    <property type="evidence" value="ECO:0007669"/>
    <property type="project" value="TreeGrafter"/>
</dbReference>
<evidence type="ECO:0000256" key="14">
    <source>
        <dbReference type="SAM" id="MobiDB-lite"/>
    </source>
</evidence>
<dbReference type="EC" id="1.11.1.24" evidence="3"/>
<dbReference type="OrthoDB" id="9812811at2"/>
<reference evidence="16 17" key="1">
    <citation type="submission" date="2016-01" db="EMBL/GenBank/DDBJ databases">
        <authorList>
            <person name="Oliw E.H."/>
        </authorList>
    </citation>
    <scope>NUCLEOTIDE SEQUENCE [LARGE SCALE GENOMIC DNA]</scope>
    <source>
        <strain evidence="16 17">DY10</strain>
    </source>
</reference>
<feature type="active site" description="Cysteine sulfenic acid (-SOH) intermediate; for peroxidase activity" evidence="13">
    <location>
        <position position="45"/>
    </location>
</feature>
<dbReference type="InterPro" id="IPR036249">
    <property type="entry name" value="Thioredoxin-like_sf"/>
</dbReference>
<dbReference type="AlphaFoldDB" id="A0A1P9X3Z9"/>
<dbReference type="InterPro" id="IPR050924">
    <property type="entry name" value="Peroxiredoxin_BCP/PrxQ"/>
</dbReference>
<dbReference type="PROSITE" id="PS51352">
    <property type="entry name" value="THIOREDOXIN_2"/>
    <property type="match status" value="1"/>
</dbReference>
<dbReference type="GO" id="GO:0005737">
    <property type="term" value="C:cytoplasm"/>
    <property type="evidence" value="ECO:0007669"/>
    <property type="project" value="TreeGrafter"/>
</dbReference>
<dbReference type="EMBL" id="CP014263">
    <property type="protein sequence ID" value="AQG82362.1"/>
    <property type="molecule type" value="Genomic_DNA"/>
</dbReference>
<dbReference type="InterPro" id="IPR000866">
    <property type="entry name" value="AhpC/TSA"/>
</dbReference>
<comment type="subunit">
    <text evidence="2">Monomer.</text>
</comment>
<evidence type="ECO:0000259" key="15">
    <source>
        <dbReference type="PROSITE" id="PS51352"/>
    </source>
</evidence>
<evidence type="ECO:0000313" key="16">
    <source>
        <dbReference type="EMBL" id="AQG82362.1"/>
    </source>
</evidence>
<evidence type="ECO:0000256" key="12">
    <source>
        <dbReference type="ARBA" id="ARBA00049091"/>
    </source>
</evidence>
<evidence type="ECO:0000256" key="8">
    <source>
        <dbReference type="ARBA" id="ARBA00023284"/>
    </source>
</evidence>
<dbReference type="CDD" id="cd03017">
    <property type="entry name" value="PRX_BCP"/>
    <property type="match status" value="1"/>
</dbReference>
<evidence type="ECO:0000256" key="4">
    <source>
        <dbReference type="ARBA" id="ARBA00022559"/>
    </source>
</evidence>
<dbReference type="STRING" id="1178516.AWR27_06700"/>
<evidence type="ECO:0000256" key="3">
    <source>
        <dbReference type="ARBA" id="ARBA00013017"/>
    </source>
</evidence>
<dbReference type="PANTHER" id="PTHR42801:SF4">
    <property type="entry name" value="AHPC_TSA FAMILY PROTEIN"/>
    <property type="match status" value="1"/>
</dbReference>
<dbReference type="PIRSF" id="PIRSF000239">
    <property type="entry name" value="AHPC"/>
    <property type="match status" value="1"/>
</dbReference>
<evidence type="ECO:0000256" key="10">
    <source>
        <dbReference type="ARBA" id="ARBA00038489"/>
    </source>
</evidence>
<feature type="domain" description="Thioredoxin" evidence="15">
    <location>
        <begin position="3"/>
        <end position="149"/>
    </location>
</feature>
<evidence type="ECO:0000256" key="1">
    <source>
        <dbReference type="ARBA" id="ARBA00003330"/>
    </source>
</evidence>
<comment type="function">
    <text evidence="1">Thiol-specific peroxidase that catalyzes the reduction of hydrogen peroxide and organic hydroperoxides to water and alcohols, respectively. Plays a role in cell protection against oxidative stress by detoxifying peroxides and as sensor of hydrogen peroxide-mediated signaling events.</text>
</comment>
<keyword evidence="17" id="KW-1185">Reference proteome</keyword>
<dbReference type="RefSeq" id="WP_077133844.1">
    <property type="nucleotide sequence ID" value="NZ_CP014263.1"/>
</dbReference>
<dbReference type="Pfam" id="PF00578">
    <property type="entry name" value="AhpC-TSA"/>
    <property type="match status" value="1"/>
</dbReference>
<dbReference type="Proteomes" id="UP000187941">
    <property type="component" value="Chromosome"/>
</dbReference>
<dbReference type="GO" id="GO:0008379">
    <property type="term" value="F:thioredoxin peroxidase activity"/>
    <property type="evidence" value="ECO:0007669"/>
    <property type="project" value="TreeGrafter"/>
</dbReference>
<gene>
    <name evidence="16" type="ORF">AWR27_06700</name>
</gene>
<name>A0A1P9X3Z9_9BACT</name>